<protein>
    <submittedName>
        <fullName evidence="2">Type VI secretion system-associated protein</fullName>
    </submittedName>
</protein>
<dbReference type="AlphaFoldDB" id="A0A2L1UVM7"/>
<accession>A0A2L1UVM7</accession>
<dbReference type="Proteomes" id="UP000239197">
    <property type="component" value="Chromosome"/>
</dbReference>
<gene>
    <name evidence="2" type="ORF">BV494_19430</name>
</gene>
<evidence type="ECO:0000256" key="1">
    <source>
        <dbReference type="SAM" id="SignalP"/>
    </source>
</evidence>
<keyword evidence="1" id="KW-0732">Signal</keyword>
<dbReference type="NCBIfam" id="TIGR03360">
    <property type="entry name" value="VI_minor_1"/>
    <property type="match status" value="1"/>
</dbReference>
<keyword evidence="3" id="KW-1185">Reference proteome</keyword>
<evidence type="ECO:0000313" key="3">
    <source>
        <dbReference type="Proteomes" id="UP000239197"/>
    </source>
</evidence>
<reference evidence="3" key="1">
    <citation type="submission" date="2017-01" db="EMBL/GenBank/DDBJ databases">
        <title>Genome sequence of Rouxiella sp. ERMR1:05.</title>
        <authorList>
            <person name="Kumar R."/>
            <person name="Singh D."/>
            <person name="Kumar S."/>
        </authorList>
    </citation>
    <scope>NUCLEOTIDE SEQUENCE [LARGE SCALE GENOMIC DNA]</scope>
    <source>
        <strain evidence="3">ERMR1:05</strain>
    </source>
</reference>
<dbReference type="EMBL" id="CP019062">
    <property type="protein sequence ID" value="AVF36957.1"/>
    <property type="molecule type" value="Genomic_DNA"/>
</dbReference>
<sequence length="236" mass="25934">MRGVILVFLLLPLASGQALSETLKPELSPAEATLKAMSSCRAEPASLERLDCYDQLLTPVYPDFSGALVRAKVQGEAWQRAFAQEAQRDDHSTQFLTRITEGDRPSVVITTPALGSLPPRPVLIFSCIDNITRMQIALPKPLDSQPDMVMTTEKIHVDARWFLRENDSLLESSRGLPGIDEIKQLFGAKTLTVTFNTSAHKASANKITAISSLTFNISDLDKALGPMRVACHWADE</sequence>
<name>A0A2L1UVM7_9GAMM</name>
<feature type="chain" id="PRO_5014914803" evidence="1">
    <location>
        <begin position="21"/>
        <end position="236"/>
    </location>
</feature>
<dbReference type="InterPro" id="IPR017738">
    <property type="entry name" value="T6SS-assoc_VCA0118"/>
</dbReference>
<evidence type="ECO:0000313" key="2">
    <source>
        <dbReference type="EMBL" id="AVF36957.1"/>
    </source>
</evidence>
<dbReference type="OrthoDB" id="7831428at2"/>
<dbReference type="RefSeq" id="WP_104924319.1">
    <property type="nucleotide sequence ID" value="NZ_CP019062.1"/>
</dbReference>
<organism evidence="2 3">
    <name type="scientific">Rahnella sikkimica</name>
    <dbReference type="NCBI Taxonomy" id="1805933"/>
    <lineage>
        <taxon>Bacteria</taxon>
        <taxon>Pseudomonadati</taxon>
        <taxon>Pseudomonadota</taxon>
        <taxon>Gammaproteobacteria</taxon>
        <taxon>Enterobacterales</taxon>
        <taxon>Yersiniaceae</taxon>
        <taxon>Rahnella</taxon>
    </lineage>
</organism>
<proteinExistence type="predicted"/>
<dbReference type="Pfam" id="PF11319">
    <property type="entry name" value="VasI"/>
    <property type="match status" value="1"/>
</dbReference>
<feature type="signal peptide" evidence="1">
    <location>
        <begin position="1"/>
        <end position="20"/>
    </location>
</feature>
<dbReference type="KEGG" id="rox:BV494_19430"/>